<evidence type="ECO:0000259" key="3">
    <source>
        <dbReference type="Pfam" id="PF08797"/>
    </source>
</evidence>
<dbReference type="Pfam" id="PF08797">
    <property type="entry name" value="HIRAN"/>
    <property type="match status" value="1"/>
</dbReference>
<proteinExistence type="predicted"/>
<evidence type="ECO:0000313" key="5">
    <source>
        <dbReference type="Proteomes" id="UP001279660"/>
    </source>
</evidence>
<keyword evidence="2" id="KW-0378">Hydrolase</keyword>
<keyword evidence="1" id="KW-0479">Metal-binding</keyword>
<keyword evidence="5" id="KW-1185">Reference proteome</keyword>
<sequence>MATFRVKLGGVEDNQVAIEACYPGDSVRVYGSRSDPRYWLVRDDRDNDLGTLPRRGKLIDEVLSGGHMWDATVHSIDDPTEAKPFFGLSIEIEVRSAQEQAIYQAATEKVDHIIATGHDRATSYKVGIVGESNYQPAIKAARRGEAVTILRELGNPYDSDALVVRCARNKTIGYVARDSWLREAILEEGKGCTASIVSIERNGAPHLGVVLDVMLNNDGIPECRYSATGTSAISQTVPDAVPYRSFLTRLFGRP</sequence>
<name>A0ABU4PKQ4_9SPHN</name>
<comment type="caution">
    <text evidence="4">The sequence shown here is derived from an EMBL/GenBank/DDBJ whole genome shotgun (WGS) entry which is preliminary data.</text>
</comment>
<evidence type="ECO:0000256" key="1">
    <source>
        <dbReference type="ARBA" id="ARBA00022723"/>
    </source>
</evidence>
<evidence type="ECO:0000313" key="4">
    <source>
        <dbReference type="EMBL" id="MDX5984676.1"/>
    </source>
</evidence>
<feature type="domain" description="HIRAN" evidence="3">
    <location>
        <begin position="133"/>
        <end position="194"/>
    </location>
</feature>
<accession>A0ABU4PKQ4</accession>
<organism evidence="4 5">
    <name type="scientific">Sphingomonas echinoides</name>
    <dbReference type="NCBI Taxonomy" id="59803"/>
    <lineage>
        <taxon>Bacteria</taxon>
        <taxon>Pseudomonadati</taxon>
        <taxon>Pseudomonadota</taxon>
        <taxon>Alphaproteobacteria</taxon>
        <taxon>Sphingomonadales</taxon>
        <taxon>Sphingomonadaceae</taxon>
        <taxon>Sphingomonas</taxon>
    </lineage>
</organism>
<evidence type="ECO:0000256" key="2">
    <source>
        <dbReference type="ARBA" id="ARBA00022801"/>
    </source>
</evidence>
<dbReference type="InterPro" id="IPR014905">
    <property type="entry name" value="HIRAN"/>
</dbReference>
<reference evidence="4 5" key="1">
    <citation type="submission" date="2023-11" db="EMBL/GenBank/DDBJ databases">
        <title>MicrobeMod: A computational toolkit for identifying prokaryotic methylation and restriction-modification with nanopore sequencing.</title>
        <authorList>
            <person name="Crits-Christoph A."/>
            <person name="Kang S.C."/>
            <person name="Lee H."/>
            <person name="Ostrov N."/>
        </authorList>
    </citation>
    <scope>NUCLEOTIDE SEQUENCE [LARGE SCALE GENOMIC DNA]</scope>
    <source>
        <strain evidence="4 5">ATCC 14820</strain>
    </source>
</reference>
<gene>
    <name evidence="4" type="ORF">SIL82_10415</name>
</gene>
<protein>
    <submittedName>
        <fullName evidence="4">HIRAN domain-containing protein</fullName>
    </submittedName>
</protein>
<dbReference type="EMBL" id="JAWXXV010000001">
    <property type="protein sequence ID" value="MDX5984676.1"/>
    <property type="molecule type" value="Genomic_DNA"/>
</dbReference>
<dbReference type="Proteomes" id="UP001279660">
    <property type="component" value="Unassembled WGS sequence"/>
</dbReference>
<dbReference type="RefSeq" id="WP_154651265.1">
    <property type="nucleotide sequence ID" value="NZ_JAWXXV010000001.1"/>
</dbReference>
<dbReference type="Gene3D" id="3.30.70.2330">
    <property type="match status" value="1"/>
</dbReference>